<dbReference type="Proteomes" id="UP001595833">
    <property type="component" value="Unassembled WGS sequence"/>
</dbReference>
<organism evidence="3 4">
    <name type="scientific">Saccharothrix xinjiangensis</name>
    <dbReference type="NCBI Taxonomy" id="204798"/>
    <lineage>
        <taxon>Bacteria</taxon>
        <taxon>Bacillati</taxon>
        <taxon>Actinomycetota</taxon>
        <taxon>Actinomycetes</taxon>
        <taxon>Pseudonocardiales</taxon>
        <taxon>Pseudonocardiaceae</taxon>
        <taxon>Saccharothrix</taxon>
    </lineage>
</organism>
<keyword evidence="2" id="KW-0732">Signal</keyword>
<dbReference type="RefSeq" id="WP_344036689.1">
    <property type="nucleotide sequence ID" value="NZ_BAAAKE010000005.1"/>
</dbReference>
<protein>
    <recommendedName>
        <fullName evidence="5">DUF3558 domain-containing protein</fullName>
    </recommendedName>
</protein>
<sequence>MTARTALAAAALFALAACTAEPQTAQTAPTTATTSPAPTESAGVNCADAPQDVVAAALRLRLNHSRQSIVDNVVTCTYDGGGAQVRFTTGADAASFARRRAEHRDAVDVPGFRDEAYRTTTTSGEVVRTVVVARRGTVEIEVSSGANTGHAEQLVSELFARL</sequence>
<gene>
    <name evidence="3" type="ORF">ACFPFM_08575</name>
</gene>
<comment type="caution">
    <text evidence="3">The sequence shown here is derived from an EMBL/GenBank/DDBJ whole genome shotgun (WGS) entry which is preliminary data.</text>
</comment>
<evidence type="ECO:0000313" key="4">
    <source>
        <dbReference type="Proteomes" id="UP001595833"/>
    </source>
</evidence>
<evidence type="ECO:0000256" key="2">
    <source>
        <dbReference type="SAM" id="SignalP"/>
    </source>
</evidence>
<proteinExistence type="predicted"/>
<evidence type="ECO:0000313" key="3">
    <source>
        <dbReference type="EMBL" id="MFC5053813.1"/>
    </source>
</evidence>
<keyword evidence="4" id="KW-1185">Reference proteome</keyword>
<evidence type="ECO:0008006" key="5">
    <source>
        <dbReference type="Google" id="ProtNLM"/>
    </source>
</evidence>
<feature type="chain" id="PRO_5045377832" description="DUF3558 domain-containing protein" evidence="2">
    <location>
        <begin position="17"/>
        <end position="162"/>
    </location>
</feature>
<feature type="region of interest" description="Disordered" evidence="1">
    <location>
        <begin position="23"/>
        <end position="44"/>
    </location>
</feature>
<dbReference type="EMBL" id="JBHSJB010000007">
    <property type="protein sequence ID" value="MFC5053813.1"/>
    <property type="molecule type" value="Genomic_DNA"/>
</dbReference>
<feature type="compositionally biased region" description="Low complexity" evidence="1">
    <location>
        <begin position="23"/>
        <end position="42"/>
    </location>
</feature>
<accession>A0ABV9XTW4</accession>
<dbReference type="PROSITE" id="PS51257">
    <property type="entry name" value="PROKAR_LIPOPROTEIN"/>
    <property type="match status" value="1"/>
</dbReference>
<name>A0ABV9XTW4_9PSEU</name>
<evidence type="ECO:0000256" key="1">
    <source>
        <dbReference type="SAM" id="MobiDB-lite"/>
    </source>
</evidence>
<reference evidence="4" key="1">
    <citation type="journal article" date="2019" name="Int. J. Syst. Evol. Microbiol.">
        <title>The Global Catalogue of Microorganisms (GCM) 10K type strain sequencing project: providing services to taxonomists for standard genome sequencing and annotation.</title>
        <authorList>
            <consortium name="The Broad Institute Genomics Platform"/>
            <consortium name="The Broad Institute Genome Sequencing Center for Infectious Disease"/>
            <person name="Wu L."/>
            <person name="Ma J."/>
        </authorList>
    </citation>
    <scope>NUCLEOTIDE SEQUENCE [LARGE SCALE GENOMIC DNA]</scope>
    <source>
        <strain evidence="4">KCTC 12848</strain>
    </source>
</reference>
<feature type="signal peptide" evidence="2">
    <location>
        <begin position="1"/>
        <end position="16"/>
    </location>
</feature>